<gene>
    <name evidence="1" type="ORF">BOA8489_00385</name>
</gene>
<proteinExistence type="predicted"/>
<dbReference type="InterPro" id="IPR045516">
    <property type="entry name" value="DUF6477"/>
</dbReference>
<evidence type="ECO:0000313" key="2">
    <source>
        <dbReference type="Proteomes" id="UP000201838"/>
    </source>
</evidence>
<name>A0A238IX86_9RHOB</name>
<dbReference type="Pfam" id="PF20083">
    <property type="entry name" value="DUF6477"/>
    <property type="match status" value="1"/>
</dbReference>
<dbReference type="AlphaFoldDB" id="A0A238IX86"/>
<evidence type="ECO:0000313" key="1">
    <source>
        <dbReference type="EMBL" id="SMX22294.1"/>
    </source>
</evidence>
<accession>A0A238IX86</accession>
<protein>
    <submittedName>
        <fullName evidence="1">Uncharacterized protein</fullName>
    </submittedName>
</protein>
<dbReference type="Proteomes" id="UP000201838">
    <property type="component" value="Unassembled WGS sequence"/>
</dbReference>
<organism evidence="1 2">
    <name type="scientific">Boseongicola aestuarii</name>
    <dbReference type="NCBI Taxonomy" id="1470561"/>
    <lineage>
        <taxon>Bacteria</taxon>
        <taxon>Pseudomonadati</taxon>
        <taxon>Pseudomonadota</taxon>
        <taxon>Alphaproteobacteria</taxon>
        <taxon>Rhodobacterales</taxon>
        <taxon>Paracoccaceae</taxon>
        <taxon>Boseongicola</taxon>
    </lineage>
</organism>
<dbReference type="RefSeq" id="WP_093972266.1">
    <property type="nucleotide sequence ID" value="NZ_FXXQ01000001.1"/>
</dbReference>
<dbReference type="OrthoDB" id="7875218at2"/>
<dbReference type="EMBL" id="FXXQ01000001">
    <property type="protein sequence ID" value="SMX22294.1"/>
    <property type="molecule type" value="Genomic_DNA"/>
</dbReference>
<sequence>MADPMTHIATLRRPRLLIRAARHGQANYSRERTLARVLTQPQTSADDVLNDLMQTEARIEATRTNGDIAYSVARHIEVLIALMGEAALMLQRNRTPEGI</sequence>
<keyword evidence="2" id="KW-1185">Reference proteome</keyword>
<reference evidence="2" key="1">
    <citation type="submission" date="2017-05" db="EMBL/GenBank/DDBJ databases">
        <authorList>
            <person name="Rodrigo-Torres L."/>
            <person name="Arahal R. D."/>
            <person name="Lucena T."/>
        </authorList>
    </citation>
    <scope>NUCLEOTIDE SEQUENCE [LARGE SCALE GENOMIC DNA]</scope>
    <source>
        <strain evidence="2">CECT 8489</strain>
    </source>
</reference>